<dbReference type="InterPro" id="IPR038213">
    <property type="entry name" value="IFI6/IFI27-like_sf"/>
</dbReference>
<keyword evidence="3 6" id="KW-0812">Transmembrane</keyword>
<evidence type="ECO:0000256" key="1">
    <source>
        <dbReference type="ARBA" id="ARBA00004141"/>
    </source>
</evidence>
<name>A0A0P4W8K4_SCYOL</name>
<evidence type="ECO:0000313" key="7">
    <source>
        <dbReference type="EMBL" id="JAI64797.1"/>
    </source>
</evidence>
<comment type="similarity">
    <text evidence="2">Belongs to the IFI6/IFI27 family.</text>
</comment>
<accession>A0A0P4W8K4</accession>
<evidence type="ECO:0000256" key="4">
    <source>
        <dbReference type="ARBA" id="ARBA00022989"/>
    </source>
</evidence>
<dbReference type="InterPro" id="IPR009311">
    <property type="entry name" value="IFI6/IFI27-like"/>
</dbReference>
<dbReference type="GO" id="GO:0031966">
    <property type="term" value="C:mitochondrial membrane"/>
    <property type="evidence" value="ECO:0007669"/>
    <property type="project" value="TreeGrafter"/>
</dbReference>
<proteinExistence type="inferred from homology"/>
<sequence length="174" mass="19042">MHIKGRRTEEDADCKMETKMKILGDPYVTENQKNSSQEKEQILDRDEARGIWSVLRRNKVLVGAVVLLFVLASVGAGVSLASSSFILHHLGFTSKGLTKKSFASRLMSSTSRANNHTVPQDSWVSWLQKAGQKGLTTEHQAYFATGGAIVGVAVAAAVVMVTVVVSRVLRRCRQ</sequence>
<dbReference type="Pfam" id="PF06140">
    <property type="entry name" value="Ifi-6-16"/>
    <property type="match status" value="1"/>
</dbReference>
<dbReference type="Gene3D" id="6.10.110.10">
    <property type="match status" value="1"/>
</dbReference>
<dbReference type="AlphaFoldDB" id="A0A0P4W8K4"/>
<evidence type="ECO:0000256" key="3">
    <source>
        <dbReference type="ARBA" id="ARBA00022692"/>
    </source>
</evidence>
<reference evidence="7" key="1">
    <citation type="submission" date="2015-09" db="EMBL/GenBank/DDBJ databases">
        <title>Scylla olivacea transcriptome.</title>
        <authorList>
            <person name="Ikhwanuddin M."/>
        </authorList>
    </citation>
    <scope>NUCLEOTIDE SEQUENCE</scope>
</reference>
<evidence type="ECO:0000256" key="2">
    <source>
        <dbReference type="ARBA" id="ARBA00007262"/>
    </source>
</evidence>
<keyword evidence="4 6" id="KW-1133">Transmembrane helix</keyword>
<protein>
    <recommendedName>
        <fullName evidence="8">Transmembrane protein</fullName>
    </recommendedName>
</protein>
<evidence type="ECO:0008006" key="8">
    <source>
        <dbReference type="Google" id="ProtNLM"/>
    </source>
</evidence>
<evidence type="ECO:0000256" key="6">
    <source>
        <dbReference type="SAM" id="Phobius"/>
    </source>
</evidence>
<dbReference type="GO" id="GO:0097193">
    <property type="term" value="P:intrinsic apoptotic signaling pathway"/>
    <property type="evidence" value="ECO:0007669"/>
    <property type="project" value="TreeGrafter"/>
</dbReference>
<dbReference type="PANTHER" id="PTHR16932">
    <property type="entry name" value="INTERFERON ALPHA-INDUCIBLE PROTEIN 27"/>
    <property type="match status" value="1"/>
</dbReference>
<dbReference type="EMBL" id="GDRN01064670">
    <property type="protein sequence ID" value="JAI64797.1"/>
    <property type="molecule type" value="Transcribed_RNA"/>
</dbReference>
<evidence type="ECO:0000256" key="5">
    <source>
        <dbReference type="ARBA" id="ARBA00023136"/>
    </source>
</evidence>
<comment type="subcellular location">
    <subcellularLocation>
        <location evidence="1">Membrane</location>
        <topology evidence="1">Multi-pass membrane protein</topology>
    </subcellularLocation>
</comment>
<feature type="transmembrane region" description="Helical" evidence="6">
    <location>
        <begin position="60"/>
        <end position="87"/>
    </location>
</feature>
<dbReference type="GO" id="GO:0001836">
    <property type="term" value="P:release of cytochrome c from mitochondria"/>
    <property type="evidence" value="ECO:0007669"/>
    <property type="project" value="TreeGrafter"/>
</dbReference>
<feature type="transmembrane region" description="Helical" evidence="6">
    <location>
        <begin position="141"/>
        <end position="165"/>
    </location>
</feature>
<keyword evidence="5 6" id="KW-0472">Membrane</keyword>
<dbReference type="PANTHER" id="PTHR16932:SF2">
    <property type="entry name" value="INTERFERON ALPHA-INDUCIBLE PROTEIN 27, MITOCHONDRIAL"/>
    <property type="match status" value="1"/>
</dbReference>
<organism evidence="7">
    <name type="scientific">Scylla olivacea</name>
    <name type="common">Orange mud crab</name>
    <name type="synonym">Cancer olivacea</name>
    <dbReference type="NCBI Taxonomy" id="85551"/>
    <lineage>
        <taxon>Eukaryota</taxon>
        <taxon>Metazoa</taxon>
        <taxon>Ecdysozoa</taxon>
        <taxon>Arthropoda</taxon>
        <taxon>Crustacea</taxon>
        <taxon>Multicrustacea</taxon>
        <taxon>Malacostraca</taxon>
        <taxon>Eumalacostraca</taxon>
        <taxon>Eucarida</taxon>
        <taxon>Decapoda</taxon>
        <taxon>Pleocyemata</taxon>
        <taxon>Brachyura</taxon>
        <taxon>Eubrachyura</taxon>
        <taxon>Portunoidea</taxon>
        <taxon>Portunidae</taxon>
        <taxon>Portuninae</taxon>
        <taxon>Scylla</taxon>
    </lineage>
</organism>